<feature type="region of interest" description="Disordered" evidence="1">
    <location>
        <begin position="1"/>
        <end position="31"/>
    </location>
</feature>
<evidence type="ECO:0000256" key="1">
    <source>
        <dbReference type="SAM" id="MobiDB-lite"/>
    </source>
</evidence>
<reference evidence="2" key="1">
    <citation type="submission" date="2023-04" db="EMBL/GenBank/DDBJ databases">
        <title>Phytophthora fragariaefolia NBRC 109709.</title>
        <authorList>
            <person name="Ichikawa N."/>
            <person name="Sato H."/>
            <person name="Tonouchi N."/>
        </authorList>
    </citation>
    <scope>NUCLEOTIDE SEQUENCE</scope>
    <source>
        <strain evidence="2">NBRC 109709</strain>
    </source>
</reference>
<feature type="region of interest" description="Disordered" evidence="1">
    <location>
        <begin position="132"/>
        <end position="241"/>
    </location>
</feature>
<feature type="compositionally biased region" description="Acidic residues" evidence="1">
    <location>
        <begin position="164"/>
        <end position="177"/>
    </location>
</feature>
<dbReference type="OrthoDB" id="124478at2759"/>
<comment type="caution">
    <text evidence="2">The sequence shown here is derived from an EMBL/GenBank/DDBJ whole genome shotgun (WGS) entry which is preliminary data.</text>
</comment>
<sequence>MAVLDLKPPSSFFNETNTKKKHKECRKATDASAYVPERLELMYLPDSTEPTRAPPETSVPSTHEPQHQRVPRRAKRSAAPKLLRSTKASDIANRGSRKEILRTQNDRSSCNPNLIHFVATIAKISTSYAQRQASITRGLRRKKQRPPRIELPTAPDLSTFEVPPESDDDDYEGEEVVLDSSIDAESNESSNMDDINEVLTSGNVETAENLAQNILENTGNHDFSLEWEGDESCSESSDSDS</sequence>
<feature type="compositionally biased region" description="Acidic residues" evidence="1">
    <location>
        <begin position="225"/>
        <end position="241"/>
    </location>
</feature>
<dbReference type="Proteomes" id="UP001165121">
    <property type="component" value="Unassembled WGS sequence"/>
</dbReference>
<keyword evidence="3" id="KW-1185">Reference proteome</keyword>
<dbReference type="AlphaFoldDB" id="A0A9W6XCW3"/>
<feature type="compositionally biased region" description="Basic residues" evidence="1">
    <location>
        <begin position="69"/>
        <end position="78"/>
    </location>
</feature>
<feature type="compositionally biased region" description="Polar residues" evidence="1">
    <location>
        <begin position="183"/>
        <end position="221"/>
    </location>
</feature>
<gene>
    <name evidence="2" type="ORF">Pfra01_000967500</name>
</gene>
<dbReference type="EMBL" id="BSXT01000904">
    <property type="protein sequence ID" value="GMF35975.1"/>
    <property type="molecule type" value="Genomic_DNA"/>
</dbReference>
<accession>A0A9W6XCW3</accession>
<protein>
    <submittedName>
        <fullName evidence="2">Unnamed protein product</fullName>
    </submittedName>
</protein>
<feature type="region of interest" description="Disordered" evidence="1">
    <location>
        <begin position="45"/>
        <end position="100"/>
    </location>
</feature>
<evidence type="ECO:0000313" key="3">
    <source>
        <dbReference type="Proteomes" id="UP001165121"/>
    </source>
</evidence>
<name>A0A9W6XCW3_9STRA</name>
<proteinExistence type="predicted"/>
<organism evidence="2 3">
    <name type="scientific">Phytophthora fragariaefolia</name>
    <dbReference type="NCBI Taxonomy" id="1490495"/>
    <lineage>
        <taxon>Eukaryota</taxon>
        <taxon>Sar</taxon>
        <taxon>Stramenopiles</taxon>
        <taxon>Oomycota</taxon>
        <taxon>Peronosporomycetes</taxon>
        <taxon>Peronosporales</taxon>
        <taxon>Peronosporaceae</taxon>
        <taxon>Phytophthora</taxon>
    </lineage>
</organism>
<evidence type="ECO:0000313" key="2">
    <source>
        <dbReference type="EMBL" id="GMF35975.1"/>
    </source>
</evidence>